<sequence length="65" mass="7292">MTMERLIIGSLQTNCYILESNTIGLVIDPGAEPEKIIRAVSGFKIKLILATHRHYDHIDALTEVK</sequence>
<evidence type="ECO:0000256" key="1">
    <source>
        <dbReference type="ARBA" id="ARBA00001947"/>
    </source>
</evidence>
<dbReference type="InterPro" id="IPR051453">
    <property type="entry name" value="MBL_Glyoxalase_II"/>
</dbReference>
<comment type="cofactor">
    <cofactor evidence="1">
        <name>Zn(2+)</name>
        <dbReference type="ChEBI" id="CHEBI:29105"/>
    </cofactor>
</comment>
<evidence type="ECO:0000256" key="4">
    <source>
        <dbReference type="ARBA" id="ARBA00022833"/>
    </source>
</evidence>
<evidence type="ECO:0000256" key="2">
    <source>
        <dbReference type="ARBA" id="ARBA00022723"/>
    </source>
</evidence>
<dbReference type="SUPFAM" id="SSF56281">
    <property type="entry name" value="Metallo-hydrolase/oxidoreductase"/>
    <property type="match status" value="1"/>
</dbReference>
<dbReference type="PANTHER" id="PTHR46233">
    <property type="entry name" value="HYDROXYACYLGLUTATHIONE HYDROLASE GLOC"/>
    <property type="match status" value="1"/>
</dbReference>
<comment type="caution">
    <text evidence="6">The sequence shown here is derived from an EMBL/GenBank/DDBJ whole genome shotgun (WGS) entry which is preliminary data.</text>
</comment>
<dbReference type="Gene3D" id="3.60.15.10">
    <property type="entry name" value="Ribonuclease Z/Hydroxyacylglutathione hydrolase-like"/>
    <property type="match status" value="1"/>
</dbReference>
<keyword evidence="2" id="KW-0479">Metal-binding</keyword>
<gene>
    <name evidence="6" type="ORF">S06H3_64942</name>
</gene>
<keyword evidence="3" id="KW-0378">Hydrolase</keyword>
<dbReference type="GO" id="GO:0016787">
    <property type="term" value="F:hydrolase activity"/>
    <property type="evidence" value="ECO:0007669"/>
    <property type="project" value="UniProtKB-KW"/>
</dbReference>
<dbReference type="CDD" id="cd06262">
    <property type="entry name" value="metallo-hydrolase-like_MBL-fold"/>
    <property type="match status" value="1"/>
</dbReference>
<keyword evidence="4" id="KW-0862">Zinc</keyword>
<dbReference type="InterPro" id="IPR036866">
    <property type="entry name" value="RibonucZ/Hydroxyglut_hydro"/>
</dbReference>
<feature type="non-terminal residue" evidence="6">
    <location>
        <position position="65"/>
    </location>
</feature>
<dbReference type="Pfam" id="PF00753">
    <property type="entry name" value="Lactamase_B"/>
    <property type="match status" value="1"/>
</dbReference>
<dbReference type="InterPro" id="IPR001279">
    <property type="entry name" value="Metallo-B-lactamas"/>
</dbReference>
<protein>
    <recommendedName>
        <fullName evidence="5">Metallo-beta-lactamase domain-containing protein</fullName>
    </recommendedName>
</protein>
<evidence type="ECO:0000259" key="5">
    <source>
        <dbReference type="Pfam" id="PF00753"/>
    </source>
</evidence>
<feature type="domain" description="Metallo-beta-lactamase" evidence="5">
    <location>
        <begin position="10"/>
        <end position="60"/>
    </location>
</feature>
<reference evidence="6" key="1">
    <citation type="journal article" date="2014" name="Front. Microbiol.">
        <title>High frequency of phylogenetically diverse reductive dehalogenase-homologous genes in deep subseafloor sedimentary metagenomes.</title>
        <authorList>
            <person name="Kawai M."/>
            <person name="Futagami T."/>
            <person name="Toyoda A."/>
            <person name="Takaki Y."/>
            <person name="Nishi S."/>
            <person name="Hori S."/>
            <person name="Arai W."/>
            <person name="Tsubouchi T."/>
            <person name="Morono Y."/>
            <person name="Uchiyama I."/>
            <person name="Ito T."/>
            <person name="Fujiyama A."/>
            <person name="Inagaki F."/>
            <person name="Takami H."/>
        </authorList>
    </citation>
    <scope>NUCLEOTIDE SEQUENCE</scope>
    <source>
        <strain evidence="6">Expedition CK06-06</strain>
    </source>
</reference>
<proteinExistence type="predicted"/>
<accession>X1RLM6</accession>
<organism evidence="6">
    <name type="scientific">marine sediment metagenome</name>
    <dbReference type="NCBI Taxonomy" id="412755"/>
    <lineage>
        <taxon>unclassified sequences</taxon>
        <taxon>metagenomes</taxon>
        <taxon>ecological metagenomes</taxon>
    </lineage>
</organism>
<dbReference type="PANTHER" id="PTHR46233:SF3">
    <property type="entry name" value="HYDROXYACYLGLUTATHIONE HYDROLASE GLOC"/>
    <property type="match status" value="1"/>
</dbReference>
<name>X1RLM6_9ZZZZ</name>
<evidence type="ECO:0000256" key="3">
    <source>
        <dbReference type="ARBA" id="ARBA00022801"/>
    </source>
</evidence>
<dbReference type="AlphaFoldDB" id="X1RLM6"/>
<dbReference type="GO" id="GO:0046872">
    <property type="term" value="F:metal ion binding"/>
    <property type="evidence" value="ECO:0007669"/>
    <property type="project" value="UniProtKB-KW"/>
</dbReference>
<evidence type="ECO:0000313" key="6">
    <source>
        <dbReference type="EMBL" id="GAI64065.1"/>
    </source>
</evidence>
<dbReference type="EMBL" id="BARV01043534">
    <property type="protein sequence ID" value="GAI64065.1"/>
    <property type="molecule type" value="Genomic_DNA"/>
</dbReference>